<protein>
    <submittedName>
        <fullName evidence="2">Uncharacterized protein</fullName>
    </submittedName>
</protein>
<evidence type="ECO:0000313" key="2">
    <source>
        <dbReference type="EMBL" id="KAL1248501.1"/>
    </source>
</evidence>
<evidence type="ECO:0000313" key="3">
    <source>
        <dbReference type="Proteomes" id="UP001558613"/>
    </source>
</evidence>
<proteinExistence type="predicted"/>
<comment type="caution">
    <text evidence="2">The sequence shown here is derived from an EMBL/GenBank/DDBJ whole genome shotgun (WGS) entry which is preliminary data.</text>
</comment>
<dbReference type="Proteomes" id="UP001558613">
    <property type="component" value="Unassembled WGS sequence"/>
</dbReference>
<sequence length="72" mass="7677">MRAPAWEEPAGRGGKTVAFFQEHSLCPERAAHASVGSSFKQARCFLSSSAQLSSPAQPPAHQPKFTHRDAGA</sequence>
<evidence type="ECO:0000256" key="1">
    <source>
        <dbReference type="SAM" id="MobiDB-lite"/>
    </source>
</evidence>
<reference evidence="2 3" key="1">
    <citation type="submission" date="2023-09" db="EMBL/GenBank/DDBJ databases">
        <authorList>
            <person name="Wang M."/>
        </authorList>
    </citation>
    <scope>NUCLEOTIDE SEQUENCE [LARGE SCALE GENOMIC DNA]</scope>
    <source>
        <strain evidence="2">GT-2023</strain>
        <tissue evidence="2">Liver</tissue>
    </source>
</reference>
<accession>A0ABR3L918</accession>
<dbReference type="EMBL" id="JAYMGO010000024">
    <property type="protein sequence ID" value="KAL1248501.1"/>
    <property type="molecule type" value="Genomic_DNA"/>
</dbReference>
<feature type="region of interest" description="Disordered" evidence="1">
    <location>
        <begin position="50"/>
        <end position="72"/>
    </location>
</feature>
<organism evidence="2 3">
    <name type="scientific">Cirrhinus molitorella</name>
    <name type="common">mud carp</name>
    <dbReference type="NCBI Taxonomy" id="172907"/>
    <lineage>
        <taxon>Eukaryota</taxon>
        <taxon>Metazoa</taxon>
        <taxon>Chordata</taxon>
        <taxon>Craniata</taxon>
        <taxon>Vertebrata</taxon>
        <taxon>Euteleostomi</taxon>
        <taxon>Actinopterygii</taxon>
        <taxon>Neopterygii</taxon>
        <taxon>Teleostei</taxon>
        <taxon>Ostariophysi</taxon>
        <taxon>Cypriniformes</taxon>
        <taxon>Cyprinidae</taxon>
        <taxon>Labeoninae</taxon>
        <taxon>Labeonini</taxon>
        <taxon>Cirrhinus</taxon>
    </lineage>
</organism>
<name>A0ABR3L918_9TELE</name>
<gene>
    <name evidence="2" type="ORF">QQF64_021819</name>
</gene>
<keyword evidence="3" id="KW-1185">Reference proteome</keyword>